<feature type="domain" description="Importin N-terminal" evidence="8">
    <location>
        <begin position="24"/>
        <end position="103"/>
    </location>
</feature>
<dbReference type="SUPFAM" id="SSF48371">
    <property type="entry name" value="ARM repeat"/>
    <property type="match status" value="1"/>
</dbReference>
<dbReference type="AlphaFoldDB" id="A0A9P8Q6D5"/>
<dbReference type="GO" id="GO:0005829">
    <property type="term" value="C:cytosol"/>
    <property type="evidence" value="ECO:0007669"/>
    <property type="project" value="TreeGrafter"/>
</dbReference>
<evidence type="ECO:0000256" key="3">
    <source>
        <dbReference type="ARBA" id="ARBA00022448"/>
    </source>
</evidence>
<dbReference type="PROSITE" id="PS50166">
    <property type="entry name" value="IMPORTIN_B_NT"/>
    <property type="match status" value="1"/>
</dbReference>
<dbReference type="PANTHER" id="PTHR10997">
    <property type="entry name" value="IMPORTIN-7, 8, 11"/>
    <property type="match status" value="1"/>
</dbReference>
<dbReference type="OrthoDB" id="760868at2759"/>
<comment type="caution">
    <text evidence="9">The sequence shown here is derived from an EMBL/GenBank/DDBJ whole genome shotgun (WGS) entry which is preliminary data.</text>
</comment>
<evidence type="ECO:0000256" key="7">
    <source>
        <dbReference type="SAM" id="MobiDB-lite"/>
    </source>
</evidence>
<dbReference type="GO" id="GO:0005635">
    <property type="term" value="C:nuclear envelope"/>
    <property type="evidence" value="ECO:0007669"/>
    <property type="project" value="TreeGrafter"/>
</dbReference>
<accession>A0A9P8Q6D5</accession>
<keyword evidence="6" id="KW-0539">Nucleus</keyword>
<evidence type="ECO:0000313" key="10">
    <source>
        <dbReference type="Proteomes" id="UP000774326"/>
    </source>
</evidence>
<keyword evidence="5" id="KW-0653">Protein transport</keyword>
<dbReference type="InterPro" id="IPR001494">
    <property type="entry name" value="Importin-beta_N"/>
</dbReference>
<evidence type="ECO:0000256" key="1">
    <source>
        <dbReference type="ARBA" id="ARBA00004123"/>
    </source>
</evidence>
<name>A0A9P8Q6D5_WICPI</name>
<evidence type="ECO:0000259" key="8">
    <source>
        <dbReference type="PROSITE" id="PS50166"/>
    </source>
</evidence>
<feature type="compositionally biased region" description="Acidic residues" evidence="7">
    <location>
        <begin position="921"/>
        <end position="939"/>
    </location>
</feature>
<dbReference type="PANTHER" id="PTHR10997:SF18">
    <property type="entry name" value="D-IMPORTIN 7_RANBP7"/>
    <property type="match status" value="1"/>
</dbReference>
<reference evidence="9" key="2">
    <citation type="submission" date="2021-01" db="EMBL/GenBank/DDBJ databases">
        <authorList>
            <person name="Schikora-Tamarit M.A."/>
        </authorList>
    </citation>
    <scope>NUCLEOTIDE SEQUENCE</scope>
    <source>
        <strain evidence="9">CBS2887</strain>
    </source>
</reference>
<protein>
    <recommendedName>
        <fullName evidence="8">Importin N-terminal domain-containing protein</fullName>
    </recommendedName>
</protein>
<dbReference type="FunFam" id="1.25.10.10:FF:000244">
    <property type="entry name" value="Nonsense-mediated mRNA decay protein"/>
    <property type="match status" value="1"/>
</dbReference>
<keyword evidence="4" id="KW-0963">Cytoplasm</keyword>
<dbReference type="SMART" id="SM00913">
    <property type="entry name" value="IBN_N"/>
    <property type="match status" value="1"/>
</dbReference>
<comment type="subcellular location">
    <subcellularLocation>
        <location evidence="2">Cytoplasm</location>
    </subcellularLocation>
    <subcellularLocation>
        <location evidence="1">Nucleus</location>
    </subcellularLocation>
</comment>
<evidence type="ECO:0000256" key="6">
    <source>
        <dbReference type="ARBA" id="ARBA00023242"/>
    </source>
</evidence>
<evidence type="ECO:0000313" key="9">
    <source>
        <dbReference type="EMBL" id="KAH3684851.1"/>
    </source>
</evidence>
<dbReference type="GO" id="GO:0031267">
    <property type="term" value="F:small GTPase binding"/>
    <property type="evidence" value="ECO:0007669"/>
    <property type="project" value="InterPro"/>
</dbReference>
<feature type="region of interest" description="Disordered" evidence="7">
    <location>
        <begin position="906"/>
        <end position="939"/>
    </location>
</feature>
<dbReference type="InterPro" id="IPR011989">
    <property type="entry name" value="ARM-like"/>
</dbReference>
<evidence type="ECO:0000256" key="2">
    <source>
        <dbReference type="ARBA" id="ARBA00004496"/>
    </source>
</evidence>
<dbReference type="Pfam" id="PF03810">
    <property type="entry name" value="IBN_N"/>
    <property type="match status" value="1"/>
</dbReference>
<dbReference type="InterPro" id="IPR016024">
    <property type="entry name" value="ARM-type_fold"/>
</dbReference>
<evidence type="ECO:0000256" key="5">
    <source>
        <dbReference type="ARBA" id="ARBA00022927"/>
    </source>
</evidence>
<reference evidence="9" key="1">
    <citation type="journal article" date="2021" name="Open Biol.">
        <title>Shared evolutionary footprints suggest mitochondrial oxidative damage underlies multiple complex I losses in fungi.</title>
        <authorList>
            <person name="Schikora-Tamarit M.A."/>
            <person name="Marcet-Houben M."/>
            <person name="Nosek J."/>
            <person name="Gabaldon T."/>
        </authorList>
    </citation>
    <scope>NUCLEOTIDE SEQUENCE</scope>
    <source>
        <strain evidence="9">CBS2887</strain>
    </source>
</reference>
<dbReference type="GO" id="GO:0006606">
    <property type="term" value="P:protein import into nucleus"/>
    <property type="evidence" value="ECO:0007669"/>
    <property type="project" value="TreeGrafter"/>
</dbReference>
<dbReference type="Gene3D" id="1.25.10.10">
    <property type="entry name" value="Leucine-rich Repeat Variant"/>
    <property type="match status" value="1"/>
</dbReference>
<keyword evidence="10" id="KW-1185">Reference proteome</keyword>
<dbReference type="Proteomes" id="UP000774326">
    <property type="component" value="Unassembled WGS sequence"/>
</dbReference>
<organism evidence="9 10">
    <name type="scientific">Wickerhamomyces pijperi</name>
    <name type="common">Yeast</name>
    <name type="synonym">Pichia pijperi</name>
    <dbReference type="NCBI Taxonomy" id="599730"/>
    <lineage>
        <taxon>Eukaryota</taxon>
        <taxon>Fungi</taxon>
        <taxon>Dikarya</taxon>
        <taxon>Ascomycota</taxon>
        <taxon>Saccharomycotina</taxon>
        <taxon>Saccharomycetes</taxon>
        <taxon>Phaffomycetales</taxon>
        <taxon>Wickerhamomycetaceae</taxon>
        <taxon>Wickerhamomyces</taxon>
    </lineage>
</organism>
<dbReference type="EMBL" id="JAEUBG010002298">
    <property type="protein sequence ID" value="KAH3684851.1"/>
    <property type="molecule type" value="Genomic_DNA"/>
</dbReference>
<proteinExistence type="predicted"/>
<gene>
    <name evidence="9" type="ORF">WICPIJ_004204</name>
</gene>
<evidence type="ECO:0000256" key="4">
    <source>
        <dbReference type="ARBA" id="ARBA00022490"/>
    </source>
</evidence>
<keyword evidence="3" id="KW-0813">Transport</keyword>
<sequence>MDVRALHECFSATLSPDQSIRQNAETQLRQAERAIGFLGACLDILISDDVNPAVKVAAALFFKNRTVRYWTSYEDDTEEVKSKVIDSDEKPIIRERLLDALIKTNDKLRKQLIPVLTTVINSDYPKEWPNLLETALNLLYTQNLDSAYTGLLCIAKITQSFRWHSNENRPALDGIIQKYFPTLLQVADTLLRENSKEAAEMCVLLLKTYKYATYHDLPVPLQTPENIANWCNFHVQIINKELPEEVFKMDEADRKFHPWLKAKKWAYANLQRLFSRYASTSLSKKFSYPEFSKCFLEEFIPQLLNLYLQQIDQWCSKKLYLGDESLYHLICTVESAVTNKQTWPLIKPHFHLLVSNFIFPLLCPSDDTLERFEDDPEDYIHSKLDIFDDSSSPDLAAVSLLVTLTDKRKKSTLEYTTNFAFTLLDQLKDVPSQSLEDAKKTEGVLRLIGSLSHHFTSTKSPFYSQMEGFLSQYIFQHLQSKYPFVKARACDIVSRFSDLQFENQDNLATLFRGILSSFEDEHLPVQFEAALALQSFVKVPQFQEALGSIILPTMQKLLRLSNIIDSESISGVMQELVESFSEELQPFGVDLMSNLVDQFMRLAKELFDASNVDVDNLDGGYDDLSDKQMAALGLLNTMITVLLSFESSVEVVHQLEAIFFPACEFVLKNNMEDFFREIAELGETSSFLLRSISPLSWKMFEFLAECVLNGMGFLYIEDFMPLINNFLVYGASGLKANAAYAEVLFTLATKILTSDDSDSDVIFGGEICHRLILALGPEQSEQYIKNIYPLVISSIINLEKPGAPFAINMLDAIISGLIYHPVLSLNILVERNFLLPLFKLWFEYNPKLERVYDLKLSALGLLSLLKLPMETYKAYQLESIAFEFGHQLAKVYERLPNAIQNLEKRRKGFAEGPQGDHDGYDGFEDDEGEWDENNEDEAAEGGDDYLKFLEDEAEKLKNYGYFDQDDDYLDDELDEDPLANTILDDINIFEVCKETILVLQGDAAKYQAVFGQLSEEEQTVLKTVIEL</sequence>